<name>A0A381NHI0_9ZZZZ</name>
<dbReference type="SUPFAM" id="SSF53383">
    <property type="entry name" value="PLP-dependent transferases"/>
    <property type="match status" value="1"/>
</dbReference>
<protein>
    <recommendedName>
        <fullName evidence="9">Aminotransferase class I/classII large domain-containing protein</fullName>
    </recommendedName>
</protein>
<keyword evidence="5" id="KW-0663">Pyridoxal phosphate</keyword>
<dbReference type="InterPro" id="IPR005861">
    <property type="entry name" value="HisP_aminotrans"/>
</dbReference>
<feature type="region of interest" description="Disordered" evidence="8">
    <location>
        <begin position="1"/>
        <end position="20"/>
    </location>
</feature>
<keyword evidence="2" id="KW-0032">Aminotransferase</keyword>
<keyword evidence="3" id="KW-0028">Amino-acid biosynthesis</keyword>
<dbReference type="InterPro" id="IPR004839">
    <property type="entry name" value="Aminotransferase_I/II_large"/>
</dbReference>
<dbReference type="CDD" id="cd00609">
    <property type="entry name" value="AAT_like"/>
    <property type="match status" value="1"/>
</dbReference>
<evidence type="ECO:0000256" key="6">
    <source>
        <dbReference type="ARBA" id="ARBA00023102"/>
    </source>
</evidence>
<comment type="cofactor">
    <cofactor evidence="1">
        <name>pyridoxal 5'-phosphate</name>
        <dbReference type="ChEBI" id="CHEBI:597326"/>
    </cofactor>
</comment>
<evidence type="ECO:0000256" key="4">
    <source>
        <dbReference type="ARBA" id="ARBA00022679"/>
    </source>
</evidence>
<proteinExistence type="inferred from homology"/>
<evidence type="ECO:0000256" key="2">
    <source>
        <dbReference type="ARBA" id="ARBA00022576"/>
    </source>
</evidence>
<feature type="non-terminal residue" evidence="10">
    <location>
        <position position="1"/>
    </location>
</feature>
<dbReference type="InterPro" id="IPR015422">
    <property type="entry name" value="PyrdxlP-dep_Trfase_small"/>
</dbReference>
<keyword evidence="4" id="KW-0808">Transferase</keyword>
<evidence type="ECO:0000256" key="3">
    <source>
        <dbReference type="ARBA" id="ARBA00022605"/>
    </source>
</evidence>
<dbReference type="HAMAP" id="MF_01023">
    <property type="entry name" value="HisC_aminotrans_2"/>
    <property type="match status" value="1"/>
</dbReference>
<feature type="domain" description="Aminotransferase class I/classII large" evidence="9">
    <location>
        <begin position="16"/>
        <end position="342"/>
    </location>
</feature>
<dbReference type="Gene3D" id="3.90.1150.10">
    <property type="entry name" value="Aspartate Aminotransferase, domain 1"/>
    <property type="match status" value="1"/>
</dbReference>
<evidence type="ECO:0000256" key="1">
    <source>
        <dbReference type="ARBA" id="ARBA00001933"/>
    </source>
</evidence>
<dbReference type="Gene3D" id="3.40.640.10">
    <property type="entry name" value="Type I PLP-dependent aspartate aminotransferase-like (Major domain)"/>
    <property type="match status" value="1"/>
</dbReference>
<dbReference type="InterPro" id="IPR015424">
    <property type="entry name" value="PyrdxlP-dep_Trfase"/>
</dbReference>
<reference evidence="10" key="1">
    <citation type="submission" date="2018-05" db="EMBL/GenBank/DDBJ databases">
        <authorList>
            <person name="Lanie J.A."/>
            <person name="Ng W.-L."/>
            <person name="Kazmierczak K.M."/>
            <person name="Andrzejewski T.M."/>
            <person name="Davidsen T.M."/>
            <person name="Wayne K.J."/>
            <person name="Tettelin H."/>
            <person name="Glass J.I."/>
            <person name="Rusch D."/>
            <person name="Podicherti R."/>
            <person name="Tsui H.-C.T."/>
            <person name="Winkler M.E."/>
        </authorList>
    </citation>
    <scope>NUCLEOTIDE SEQUENCE</scope>
</reference>
<organism evidence="10">
    <name type="scientific">marine metagenome</name>
    <dbReference type="NCBI Taxonomy" id="408172"/>
    <lineage>
        <taxon>unclassified sequences</taxon>
        <taxon>metagenomes</taxon>
        <taxon>ecological metagenomes</taxon>
    </lineage>
</organism>
<evidence type="ECO:0000256" key="7">
    <source>
        <dbReference type="ARBA" id="ARBA00029440"/>
    </source>
</evidence>
<dbReference type="PANTHER" id="PTHR42885:SF2">
    <property type="entry name" value="HISTIDINOL-PHOSPHATE AMINOTRANSFERASE"/>
    <property type="match status" value="1"/>
</dbReference>
<evidence type="ECO:0000313" key="10">
    <source>
        <dbReference type="EMBL" id="SUZ54001.1"/>
    </source>
</evidence>
<dbReference type="PANTHER" id="PTHR42885">
    <property type="entry name" value="HISTIDINOL-PHOSPHATE AMINOTRANSFERASE-RELATED"/>
    <property type="match status" value="1"/>
</dbReference>
<dbReference type="GO" id="GO:0000105">
    <property type="term" value="P:L-histidine biosynthetic process"/>
    <property type="evidence" value="ECO:0007669"/>
    <property type="project" value="UniProtKB-KW"/>
</dbReference>
<dbReference type="GO" id="GO:0004400">
    <property type="term" value="F:histidinol-phosphate transaminase activity"/>
    <property type="evidence" value="ECO:0007669"/>
    <property type="project" value="InterPro"/>
</dbReference>
<keyword evidence="6" id="KW-0368">Histidine biosynthesis</keyword>
<evidence type="ECO:0000256" key="8">
    <source>
        <dbReference type="SAM" id="MobiDB-lite"/>
    </source>
</evidence>
<evidence type="ECO:0000256" key="5">
    <source>
        <dbReference type="ARBA" id="ARBA00022898"/>
    </source>
</evidence>
<comment type="pathway">
    <text evidence="7">Amino-acid biosynthesis.</text>
</comment>
<sequence length="347" mass="37394">VASESGYHSPQLDVDVRLNTNESPFPPPQGFVEAVAEAARGIDWNRYPDRSATRLRSALADRYGVDVEQVFAANGSNEVLQSLLLAYGGAGRSVAVFEPTYAMYSQIARTTGTRLLRGCRDTDFTVVPGDACEFVDGERPDVVILCSPNNPTGTPDPEGLVTELLEVTGPYGGLLVVDEAYGQFAPGSAVGLVAEDRSLVVSRTFSKTWAMAGARLGYLVAPSWCVAELQKVALPYHLDALKQETGVLALAHSGAMDTRVARLVEERERVAATLASLPVTTWPSAANFILFRPEGRSGADVWQGLVDRSVLVRDFTTMTGVEGCLRVTIGSHDENDRFLDALREALT</sequence>
<dbReference type="EMBL" id="UINC01000362">
    <property type="protein sequence ID" value="SUZ54001.1"/>
    <property type="molecule type" value="Genomic_DNA"/>
</dbReference>
<accession>A0A381NHI0</accession>
<dbReference type="NCBIfam" id="TIGR01141">
    <property type="entry name" value="hisC"/>
    <property type="match status" value="1"/>
</dbReference>
<dbReference type="AlphaFoldDB" id="A0A381NHI0"/>
<gene>
    <name evidence="10" type="ORF">METZ01_LOCUS6855</name>
</gene>
<dbReference type="GO" id="GO:0030170">
    <property type="term" value="F:pyridoxal phosphate binding"/>
    <property type="evidence" value="ECO:0007669"/>
    <property type="project" value="InterPro"/>
</dbReference>
<evidence type="ECO:0000259" key="9">
    <source>
        <dbReference type="Pfam" id="PF00155"/>
    </source>
</evidence>
<dbReference type="Pfam" id="PF00155">
    <property type="entry name" value="Aminotran_1_2"/>
    <property type="match status" value="1"/>
</dbReference>
<dbReference type="InterPro" id="IPR015421">
    <property type="entry name" value="PyrdxlP-dep_Trfase_major"/>
</dbReference>